<feature type="domain" description="ASPIC/UnbV" evidence="2">
    <location>
        <begin position="421"/>
        <end position="488"/>
    </location>
</feature>
<organism evidence="4 5">
    <name type="scientific">Kordia algicida OT-1</name>
    <dbReference type="NCBI Taxonomy" id="391587"/>
    <lineage>
        <taxon>Bacteria</taxon>
        <taxon>Pseudomonadati</taxon>
        <taxon>Bacteroidota</taxon>
        <taxon>Flavobacteriia</taxon>
        <taxon>Flavobacteriales</taxon>
        <taxon>Flavobacteriaceae</taxon>
        <taxon>Kordia</taxon>
    </lineage>
</organism>
<dbReference type="HOGENOM" id="CLU_017657_0_0_10"/>
<dbReference type="InterPro" id="IPR013517">
    <property type="entry name" value="FG-GAP"/>
</dbReference>
<name>A9DZH7_9FLAO</name>
<proteinExistence type="predicted"/>
<feature type="domain" description="Secretion system C-terminal sorting" evidence="3">
    <location>
        <begin position="507"/>
        <end position="577"/>
    </location>
</feature>
<comment type="caution">
    <text evidence="4">The sequence shown here is derived from an EMBL/GenBank/DDBJ whole genome shotgun (WGS) entry which is preliminary data.</text>
</comment>
<evidence type="ECO:0000259" key="2">
    <source>
        <dbReference type="Pfam" id="PF07593"/>
    </source>
</evidence>
<dbReference type="InterPro" id="IPR026444">
    <property type="entry name" value="Secre_tail"/>
</dbReference>
<dbReference type="InterPro" id="IPR027039">
    <property type="entry name" value="Crtac1"/>
</dbReference>
<keyword evidence="1" id="KW-0732">Signal</keyword>
<protein>
    <submittedName>
        <fullName evidence="4">ASPIC/UnbV domain protein</fullName>
    </submittedName>
</protein>
<evidence type="ECO:0000256" key="1">
    <source>
        <dbReference type="ARBA" id="ARBA00022729"/>
    </source>
</evidence>
<dbReference type="PANTHER" id="PTHR16026">
    <property type="entry name" value="CARTILAGE ACIDIC PROTEIN 1"/>
    <property type="match status" value="1"/>
</dbReference>
<reference evidence="4 5" key="1">
    <citation type="journal article" date="2011" name="J. Bacteriol.">
        <title>Genome sequence of the algicidal bacterium Kordia algicida OT-1.</title>
        <authorList>
            <person name="Lee H.S."/>
            <person name="Kang S.G."/>
            <person name="Kwon K.K."/>
            <person name="Lee J.H."/>
            <person name="Kim S.J."/>
        </authorList>
    </citation>
    <scope>NUCLEOTIDE SEQUENCE [LARGE SCALE GENOMIC DNA]</scope>
    <source>
        <strain evidence="4 5">OT-1</strain>
    </source>
</reference>
<dbReference type="Pfam" id="PF07593">
    <property type="entry name" value="UnbV_ASPIC"/>
    <property type="match status" value="1"/>
</dbReference>
<dbReference type="NCBIfam" id="TIGR04183">
    <property type="entry name" value="Por_Secre_tail"/>
    <property type="match status" value="1"/>
</dbReference>
<dbReference type="SUPFAM" id="SSF69318">
    <property type="entry name" value="Integrin alpha N-terminal domain"/>
    <property type="match status" value="1"/>
</dbReference>
<gene>
    <name evidence="4" type="ORF">KAOT1_04987</name>
</gene>
<keyword evidence="5" id="KW-1185">Reference proteome</keyword>
<dbReference type="STRING" id="391587.KAOT1_04987"/>
<dbReference type="PANTHER" id="PTHR16026:SF0">
    <property type="entry name" value="CARTILAGE ACIDIC PROTEIN 1"/>
    <property type="match status" value="1"/>
</dbReference>
<evidence type="ECO:0000259" key="3">
    <source>
        <dbReference type="Pfam" id="PF18962"/>
    </source>
</evidence>
<sequence>MLLSKVADMKNYTIAILSFLSFFLGNAQISFEEKAFDLGINITGNFSTQLGGVSFYDYDNDGWDDLTFASKENFPVRFFKNNSGTFVEETFNMTISGHSKQVLWVDYDNDGDNDLFVARLDAANKLYNNDGNFNFTDVSAIAGIPSTILFTYGASFGDYDNDGDLDLFLSNKDDNKVIPNQLYRNNGNGTFTDVSLIAGISNVGHLSFCSSFFDYDNDGFLDIYISNDRFANTNILYKNNGNGTFTDVSASSGAGVAANAMSTTIDDYNYDGFLDIYVTNTTEGNHLLKNNGDGTFTDIATSSGTIFNSIGWGANFFDADNDTDMDLYVCSMINDPNSGLLTSGFYECDTGNNYTIPTTAGFANDTFTSFSNAIGDVNNDGYQDFIVVNQAPENHALWRNTGGTNNWLKVKLNGVNSNKAGIGARIKATVNGQAMYRYVLCGEAFLGQNSATEIFGIGTETTIDMLEIFWPSGIQDTYTNLTANQLLTVTEGSTLSINEEITSTFNVYPNPASDYVTISTTVSEPYNVTIFDSLGKEVFTQKQQNNQARIDVSNISGGIFFLEIRTKTAKTVQKLVIK</sequence>
<dbReference type="EMBL" id="ABIB01000006">
    <property type="protein sequence ID" value="EDP95731.1"/>
    <property type="molecule type" value="Genomic_DNA"/>
</dbReference>
<dbReference type="InterPro" id="IPR011519">
    <property type="entry name" value="UnbV_ASPIC"/>
</dbReference>
<dbReference type="Gene3D" id="2.130.10.130">
    <property type="entry name" value="Integrin alpha, N-terminal"/>
    <property type="match status" value="2"/>
</dbReference>
<evidence type="ECO:0000313" key="5">
    <source>
        <dbReference type="Proteomes" id="UP000002945"/>
    </source>
</evidence>
<dbReference type="Pfam" id="PF18962">
    <property type="entry name" value="Por_Secre_tail"/>
    <property type="match status" value="1"/>
</dbReference>
<dbReference type="eggNOG" id="COG0457">
    <property type="taxonomic scope" value="Bacteria"/>
</dbReference>
<evidence type="ECO:0000313" key="4">
    <source>
        <dbReference type="EMBL" id="EDP95731.1"/>
    </source>
</evidence>
<dbReference type="AlphaFoldDB" id="A9DZH7"/>
<dbReference type="InterPro" id="IPR028994">
    <property type="entry name" value="Integrin_alpha_N"/>
</dbReference>
<accession>A9DZH7</accession>
<dbReference type="Pfam" id="PF13517">
    <property type="entry name" value="FG-GAP_3"/>
    <property type="match status" value="3"/>
</dbReference>
<dbReference type="Proteomes" id="UP000002945">
    <property type="component" value="Unassembled WGS sequence"/>
</dbReference>